<comment type="subcellular location">
    <subcellularLocation>
        <location evidence="3">Cytoplasm</location>
        <location evidence="3">Cytosol</location>
    </subcellularLocation>
    <subcellularLocation>
        <location evidence="2">Endoplasmic reticulum</location>
    </subcellularLocation>
    <subcellularLocation>
        <location evidence="4">Golgi apparatus</location>
    </subcellularLocation>
    <subcellularLocation>
        <location evidence="1">Mitochondrion</location>
    </subcellularLocation>
</comment>
<dbReference type="GO" id="GO:0005829">
    <property type="term" value="C:cytosol"/>
    <property type="evidence" value="ECO:0007669"/>
    <property type="project" value="UniProtKB-SubCell"/>
</dbReference>
<evidence type="ECO:0000256" key="11">
    <source>
        <dbReference type="ARBA" id="ARBA00023128"/>
    </source>
</evidence>
<evidence type="ECO:0000256" key="3">
    <source>
        <dbReference type="ARBA" id="ARBA00004514"/>
    </source>
</evidence>
<comment type="function">
    <text evidence="13">Exerts an anti-apoptotic effect in the immune system and is involved in responses to infections.</text>
</comment>
<dbReference type="Gene3D" id="3.40.50.300">
    <property type="entry name" value="P-loop containing nucleotide triphosphate hydrolases"/>
    <property type="match status" value="2"/>
</dbReference>
<evidence type="ECO:0000256" key="2">
    <source>
        <dbReference type="ARBA" id="ARBA00004240"/>
    </source>
</evidence>
<dbReference type="InterPro" id="IPR006703">
    <property type="entry name" value="G_AIG1"/>
</dbReference>
<feature type="domain" description="AIG1-type G" evidence="16">
    <location>
        <begin position="5"/>
        <end position="206"/>
    </location>
</feature>
<keyword evidence="7" id="KW-0677">Repeat</keyword>
<keyword evidence="18" id="KW-1185">Reference proteome</keyword>
<name>A0A3N0XFI2_ANAGA</name>
<dbReference type="FunFam" id="3.40.50.300:FF:000536">
    <property type="entry name" value="GTPase IMAP family member 8"/>
    <property type="match status" value="1"/>
</dbReference>
<dbReference type="AlphaFoldDB" id="A0A3N0XFI2"/>
<keyword evidence="12" id="KW-0342">GTP-binding</keyword>
<dbReference type="InterPro" id="IPR027417">
    <property type="entry name" value="P-loop_NTPase"/>
</dbReference>
<dbReference type="InterPro" id="IPR045058">
    <property type="entry name" value="GIMA/IAN/Toc"/>
</dbReference>
<evidence type="ECO:0000256" key="5">
    <source>
        <dbReference type="ARBA" id="ARBA00008535"/>
    </source>
</evidence>
<evidence type="ECO:0000256" key="6">
    <source>
        <dbReference type="ARBA" id="ARBA00022490"/>
    </source>
</evidence>
<sequence length="418" mass="46836">METVTDKLQIVLLGTTGSGKSASGNTILGDKVFKSHVSTQSVTLSCQSETRIVNGTEVTVVDTPGWDCNKKNEKEVALELMKAIGSLNGPYAFLMVIPIGSFTLKEIEMIKKLRRQLGEEFMNHTTILFSKSDNLEEKSFDQFLEEEKGELHKFIQHCGERVYTWNNKDKSSVTNLYKMLQDLKKTSKKRCQSTESSQQDLITFGEAGSSDVDMKRHKRDTSEPMDQANEAVRVVVLGLAGVGKTSTIKTLLGQSSQNERNTPQVHQTSWSGMNFMLIDSSGFQKVNEVESVVSQALLHASPGPHVIMIIIRAGRVTEEILQMINDIHACLDDSVKHTMIVFSRKDDLADKPISEFIKECSVLKNIVELHGTRFHALNNKDIKDPTQANELFQKISAIYHDNNGDFIKETSREHGREK</sequence>
<keyword evidence="6" id="KW-0963">Cytoplasm</keyword>
<dbReference type="Proteomes" id="UP000281406">
    <property type="component" value="Unassembled WGS sequence"/>
</dbReference>
<reference evidence="17 18" key="1">
    <citation type="submission" date="2018-10" db="EMBL/GenBank/DDBJ databases">
        <title>Genome assembly for a Yunnan-Guizhou Plateau 3E fish, Anabarilius grahami (Regan), and its evolutionary and genetic applications.</title>
        <authorList>
            <person name="Jiang W."/>
        </authorList>
    </citation>
    <scope>NUCLEOTIDE SEQUENCE [LARGE SCALE GENOMIC DNA]</scope>
    <source>
        <strain evidence="17">AG-KIZ</strain>
        <tissue evidence="17">Muscle</tissue>
    </source>
</reference>
<evidence type="ECO:0000256" key="7">
    <source>
        <dbReference type="ARBA" id="ARBA00022737"/>
    </source>
</evidence>
<dbReference type="PROSITE" id="PS51720">
    <property type="entry name" value="G_AIG1"/>
    <property type="match status" value="2"/>
</dbReference>
<keyword evidence="8" id="KW-0547">Nucleotide-binding</keyword>
<evidence type="ECO:0000256" key="10">
    <source>
        <dbReference type="ARBA" id="ARBA00023034"/>
    </source>
</evidence>
<feature type="domain" description="AIG1-type G" evidence="16">
    <location>
        <begin position="229"/>
        <end position="416"/>
    </location>
</feature>
<evidence type="ECO:0000313" key="18">
    <source>
        <dbReference type="Proteomes" id="UP000281406"/>
    </source>
</evidence>
<gene>
    <name evidence="17" type="ORF">DPX16_21312</name>
</gene>
<evidence type="ECO:0000256" key="13">
    <source>
        <dbReference type="ARBA" id="ARBA00056809"/>
    </source>
</evidence>
<dbReference type="PANTHER" id="PTHR10903:SF186">
    <property type="entry name" value="GTPASE IMAP FAMILY MEMBER 4-LIKE-RELATED"/>
    <property type="match status" value="1"/>
</dbReference>
<evidence type="ECO:0000256" key="15">
    <source>
        <dbReference type="ARBA" id="ARBA00077278"/>
    </source>
</evidence>
<dbReference type="GO" id="GO:0005783">
    <property type="term" value="C:endoplasmic reticulum"/>
    <property type="evidence" value="ECO:0007669"/>
    <property type="project" value="UniProtKB-SubCell"/>
</dbReference>
<evidence type="ECO:0000256" key="8">
    <source>
        <dbReference type="ARBA" id="ARBA00022741"/>
    </source>
</evidence>
<dbReference type="Pfam" id="PF04548">
    <property type="entry name" value="AIG1"/>
    <property type="match status" value="2"/>
</dbReference>
<organism evidence="17 18">
    <name type="scientific">Anabarilius grahami</name>
    <name type="common">Kanglang fish</name>
    <name type="synonym">Barilius grahami</name>
    <dbReference type="NCBI Taxonomy" id="495550"/>
    <lineage>
        <taxon>Eukaryota</taxon>
        <taxon>Metazoa</taxon>
        <taxon>Chordata</taxon>
        <taxon>Craniata</taxon>
        <taxon>Vertebrata</taxon>
        <taxon>Euteleostomi</taxon>
        <taxon>Actinopterygii</taxon>
        <taxon>Neopterygii</taxon>
        <taxon>Teleostei</taxon>
        <taxon>Ostariophysi</taxon>
        <taxon>Cypriniformes</taxon>
        <taxon>Xenocyprididae</taxon>
        <taxon>Xenocypridinae</taxon>
        <taxon>Xenocypridinae incertae sedis</taxon>
        <taxon>Anabarilius</taxon>
    </lineage>
</organism>
<evidence type="ECO:0000259" key="16">
    <source>
        <dbReference type="PROSITE" id="PS51720"/>
    </source>
</evidence>
<accession>A0A3N0XFI2</accession>
<keyword evidence="11" id="KW-0496">Mitochondrion</keyword>
<dbReference type="EMBL" id="RJVU01078462">
    <property type="protein sequence ID" value="ROI15805.1"/>
    <property type="molecule type" value="Genomic_DNA"/>
</dbReference>
<dbReference type="SUPFAM" id="SSF52540">
    <property type="entry name" value="P-loop containing nucleoside triphosphate hydrolases"/>
    <property type="match status" value="2"/>
</dbReference>
<evidence type="ECO:0000256" key="1">
    <source>
        <dbReference type="ARBA" id="ARBA00004173"/>
    </source>
</evidence>
<evidence type="ECO:0000256" key="14">
    <source>
        <dbReference type="ARBA" id="ARBA00073539"/>
    </source>
</evidence>
<dbReference type="PANTHER" id="PTHR10903">
    <property type="entry name" value="GTPASE, IMAP FAMILY MEMBER-RELATED"/>
    <property type="match status" value="1"/>
</dbReference>
<comment type="caution">
    <text evidence="17">The sequence shown here is derived from an EMBL/GenBank/DDBJ whole genome shotgun (WGS) entry which is preliminary data.</text>
</comment>
<evidence type="ECO:0000256" key="9">
    <source>
        <dbReference type="ARBA" id="ARBA00022824"/>
    </source>
</evidence>
<dbReference type="OrthoDB" id="8954335at2759"/>
<evidence type="ECO:0000256" key="12">
    <source>
        <dbReference type="ARBA" id="ARBA00023134"/>
    </source>
</evidence>
<protein>
    <recommendedName>
        <fullName evidence="14">GTPase IMAP family member 8</fullName>
    </recommendedName>
    <alternativeName>
        <fullName evidence="15">Immune-associated nucleotide-binding protein 9</fullName>
    </alternativeName>
</protein>
<dbReference type="GO" id="GO:0005525">
    <property type="term" value="F:GTP binding"/>
    <property type="evidence" value="ECO:0007669"/>
    <property type="project" value="UniProtKB-KW"/>
</dbReference>
<evidence type="ECO:0000256" key="4">
    <source>
        <dbReference type="ARBA" id="ARBA00004555"/>
    </source>
</evidence>
<dbReference type="GO" id="GO:0005739">
    <property type="term" value="C:mitochondrion"/>
    <property type="evidence" value="ECO:0007669"/>
    <property type="project" value="UniProtKB-SubCell"/>
</dbReference>
<dbReference type="GO" id="GO:0005794">
    <property type="term" value="C:Golgi apparatus"/>
    <property type="evidence" value="ECO:0007669"/>
    <property type="project" value="UniProtKB-SubCell"/>
</dbReference>
<keyword evidence="9" id="KW-0256">Endoplasmic reticulum</keyword>
<evidence type="ECO:0000313" key="17">
    <source>
        <dbReference type="EMBL" id="ROI15805.1"/>
    </source>
</evidence>
<proteinExistence type="inferred from homology"/>
<keyword evidence="10" id="KW-0333">Golgi apparatus</keyword>
<comment type="similarity">
    <text evidence="5">Belongs to the TRAFAC class TrmE-Era-EngA-EngB-Septin-like GTPase superfamily. AIG1/Toc34/Toc159-like paraseptin GTPase family. IAN subfamily.</text>
</comment>